<feature type="binding site" evidence="5">
    <location>
        <begin position="69"/>
        <end position="72"/>
    </location>
    <ligand>
        <name>GTP</name>
        <dbReference type="ChEBI" id="CHEBI:37565"/>
    </ligand>
</feature>
<dbReference type="CDD" id="cd01856">
    <property type="entry name" value="YlqF"/>
    <property type="match status" value="1"/>
</dbReference>
<dbReference type="PIRSF" id="PIRSF006230">
    <property type="entry name" value="MG442"/>
    <property type="match status" value="1"/>
</dbReference>
<dbReference type="SUPFAM" id="SSF52540">
    <property type="entry name" value="P-loop containing nucleoside triphosphate hydrolases"/>
    <property type="match status" value="1"/>
</dbReference>
<feature type="domain" description="CP-type G" evidence="6">
    <location>
        <begin position="24"/>
        <end position="189"/>
    </location>
</feature>
<dbReference type="InterPro" id="IPR006073">
    <property type="entry name" value="GTP-bd"/>
</dbReference>
<dbReference type="InterPro" id="IPR016478">
    <property type="entry name" value="GTPase_MTG1"/>
</dbReference>
<dbReference type="FunFam" id="3.40.50.300:FF:000590">
    <property type="entry name" value="Ribosome biogenesis GTPase A"/>
    <property type="match status" value="1"/>
</dbReference>
<dbReference type="Gene3D" id="1.10.1580.10">
    <property type="match status" value="1"/>
</dbReference>
<dbReference type="GO" id="GO:0006412">
    <property type="term" value="P:translation"/>
    <property type="evidence" value="ECO:0007669"/>
    <property type="project" value="TreeGrafter"/>
</dbReference>
<dbReference type="NCBIfam" id="TIGR03596">
    <property type="entry name" value="GTPase_YlqF"/>
    <property type="match status" value="1"/>
</dbReference>
<protein>
    <recommendedName>
        <fullName evidence="1 4">Ribosome biogenesis GTPase A</fullName>
    </recommendedName>
</protein>
<accession>A0A926EIN1</accession>
<feature type="binding site" evidence="5">
    <location>
        <position position="185"/>
    </location>
    <ligand>
        <name>GTP</name>
        <dbReference type="ChEBI" id="CHEBI:37565"/>
    </ligand>
</feature>
<name>A0A926EIN1_9FIRM</name>
<dbReference type="RefSeq" id="WP_262393914.1">
    <property type="nucleotide sequence ID" value="NZ_JACRTD010000001.1"/>
</dbReference>
<evidence type="ECO:0000256" key="5">
    <source>
        <dbReference type="PIRSR" id="PIRSR006230-1"/>
    </source>
</evidence>
<dbReference type="PANTHER" id="PTHR45782:SF4">
    <property type="entry name" value="MITOCHONDRIAL RIBOSOME-ASSOCIATED GTPASE 1"/>
    <property type="match status" value="1"/>
</dbReference>
<dbReference type="InterPro" id="IPR027417">
    <property type="entry name" value="P-loop_NTPase"/>
</dbReference>
<dbReference type="PROSITE" id="PS51721">
    <property type="entry name" value="G_CP"/>
    <property type="match status" value="1"/>
</dbReference>
<comment type="caution">
    <text evidence="7">The sequence shown here is derived from an EMBL/GenBank/DDBJ whole genome shotgun (WGS) entry which is preliminary data.</text>
</comment>
<evidence type="ECO:0000313" key="8">
    <source>
        <dbReference type="Proteomes" id="UP000623678"/>
    </source>
</evidence>
<evidence type="ECO:0000256" key="2">
    <source>
        <dbReference type="ARBA" id="ARBA00022741"/>
    </source>
</evidence>
<feature type="binding site" evidence="5">
    <location>
        <begin position="141"/>
        <end position="146"/>
    </location>
    <ligand>
        <name>GTP</name>
        <dbReference type="ChEBI" id="CHEBI:37565"/>
    </ligand>
</feature>
<reference evidence="7" key="1">
    <citation type="submission" date="2020-08" db="EMBL/GenBank/DDBJ databases">
        <title>Genome public.</title>
        <authorList>
            <person name="Liu C."/>
            <person name="Sun Q."/>
        </authorList>
    </citation>
    <scope>NUCLEOTIDE SEQUENCE</scope>
    <source>
        <strain evidence="7">NSJ-64</strain>
    </source>
</reference>
<comment type="subcellular location">
    <subcellularLocation>
        <location evidence="4">Cytoplasm</location>
    </subcellularLocation>
</comment>
<evidence type="ECO:0000256" key="4">
    <source>
        <dbReference type="PIRNR" id="PIRNR006230"/>
    </source>
</evidence>
<gene>
    <name evidence="7" type="primary">ylqF</name>
    <name evidence="7" type="ORF">H8705_00475</name>
</gene>
<dbReference type="EMBL" id="JACRTD010000001">
    <property type="protein sequence ID" value="MBC8584058.1"/>
    <property type="molecule type" value="Genomic_DNA"/>
</dbReference>
<dbReference type="GO" id="GO:0003924">
    <property type="term" value="F:GTPase activity"/>
    <property type="evidence" value="ECO:0007669"/>
    <property type="project" value="TreeGrafter"/>
</dbReference>
<keyword evidence="2 4" id="KW-0547">Nucleotide-binding</keyword>
<dbReference type="InterPro" id="IPR030378">
    <property type="entry name" value="G_CP_dom"/>
</dbReference>
<dbReference type="Proteomes" id="UP000623678">
    <property type="component" value="Unassembled WGS sequence"/>
</dbReference>
<organism evidence="7 8">
    <name type="scientific">Youxingia wuxianensis</name>
    <dbReference type="NCBI Taxonomy" id="2763678"/>
    <lineage>
        <taxon>Bacteria</taxon>
        <taxon>Bacillati</taxon>
        <taxon>Bacillota</taxon>
        <taxon>Clostridia</taxon>
        <taxon>Eubacteriales</taxon>
        <taxon>Oscillospiraceae</taxon>
        <taxon>Youxingia</taxon>
    </lineage>
</organism>
<evidence type="ECO:0000259" key="6">
    <source>
        <dbReference type="PROSITE" id="PS51721"/>
    </source>
</evidence>
<dbReference type="InterPro" id="IPR023179">
    <property type="entry name" value="GTP-bd_ortho_bundle_sf"/>
</dbReference>
<comment type="function">
    <text evidence="4">Required for a late step of 50S ribosomal subunit assembly. Has GTPase activity.</text>
</comment>
<keyword evidence="4" id="KW-0963">Cytoplasm</keyword>
<dbReference type="Gene3D" id="3.40.50.300">
    <property type="entry name" value="P-loop containing nucleotide triphosphate hydrolases"/>
    <property type="match status" value="1"/>
</dbReference>
<proteinExistence type="inferred from homology"/>
<dbReference type="AlphaFoldDB" id="A0A926EIN1"/>
<dbReference type="GO" id="GO:0005525">
    <property type="term" value="F:GTP binding"/>
    <property type="evidence" value="ECO:0007669"/>
    <property type="project" value="UniProtKB-KW"/>
</dbReference>
<evidence type="ECO:0000256" key="1">
    <source>
        <dbReference type="ARBA" id="ARBA00014898"/>
    </source>
</evidence>
<dbReference type="PANTHER" id="PTHR45782">
    <property type="entry name" value="MITOCHONDRIAL RIBOSOME-ASSOCIATED GTPASE 1"/>
    <property type="match status" value="1"/>
</dbReference>
<dbReference type="PRINTS" id="PR00326">
    <property type="entry name" value="GTP1OBG"/>
</dbReference>
<dbReference type="GO" id="GO:0005737">
    <property type="term" value="C:cytoplasm"/>
    <property type="evidence" value="ECO:0007669"/>
    <property type="project" value="UniProtKB-SubCell"/>
</dbReference>
<evidence type="ECO:0000313" key="7">
    <source>
        <dbReference type="EMBL" id="MBC8584058.1"/>
    </source>
</evidence>
<keyword evidence="8" id="KW-1185">Reference proteome</keyword>
<keyword evidence="3 4" id="KW-0342">GTP-binding</keyword>
<dbReference type="InterPro" id="IPR019991">
    <property type="entry name" value="GTP-bd_ribosome_bgen"/>
</dbReference>
<comment type="similarity">
    <text evidence="4">Belongs to the TRAFAC class YlqF/YawG GTPase family. MTG1 subfamily.</text>
</comment>
<dbReference type="Pfam" id="PF01926">
    <property type="entry name" value="MMR_HSR1"/>
    <property type="match status" value="1"/>
</dbReference>
<evidence type="ECO:0000256" key="3">
    <source>
        <dbReference type="ARBA" id="ARBA00023134"/>
    </source>
</evidence>
<sequence length="298" mass="33316">MEQMNFPAAPVPSIQWFPGHMAKTRRLMKESLRLVDIVVELIDARIPMSSRNPEIDKLVGEKPRVIILNKCDFADEQVTKAWCDYYASKGIPAIAADCRSGKGLKSLMPVVRSALSQELRRREEKGMSGKPIRMMVVGIPNVGKSSFINRLAGSRRAKVEDRPGVTRGRQWVALEGGMDLLDMPGVLWPKFEDPAVGERLAFTGAVKDDVLDIELLAMRLLWLLNEEYPQYLGERFRLQDEETEGLDPYGLLCLVGKKRGMLISGGEVNTERAAIMVMDEFRSGKLGRISLESPPTEG</sequence>